<keyword evidence="12" id="KW-1185">Reference proteome</keyword>
<evidence type="ECO:0000256" key="8">
    <source>
        <dbReference type="ARBA" id="ARBA00023180"/>
    </source>
</evidence>
<evidence type="ECO:0000256" key="2">
    <source>
        <dbReference type="ARBA" id="ARBA00022723"/>
    </source>
</evidence>
<keyword evidence="7" id="KW-0408">Iron</keyword>
<evidence type="ECO:0000313" key="12">
    <source>
        <dbReference type="Proteomes" id="UP000675747"/>
    </source>
</evidence>
<gene>
    <name evidence="11" type="ORF">KB893_003540</name>
    <name evidence="10" type="ORF">KB893_11525</name>
</gene>
<proteinExistence type="predicted"/>
<evidence type="ECO:0000259" key="9">
    <source>
        <dbReference type="PROSITE" id="PS51471"/>
    </source>
</evidence>
<dbReference type="PANTHER" id="PTHR10869:SF246">
    <property type="entry name" value="TRANSMEMBRANE PROLYL 4-HYDROXYLASE"/>
    <property type="match status" value="1"/>
</dbReference>
<dbReference type="Gene3D" id="2.60.120.620">
    <property type="entry name" value="q2cbj1_9rhob like domain"/>
    <property type="match status" value="1"/>
</dbReference>
<dbReference type="Proteomes" id="UP000675747">
    <property type="component" value="Unassembled WGS sequence"/>
</dbReference>
<dbReference type="SUPFAM" id="SSF81901">
    <property type="entry name" value="HCP-like"/>
    <property type="match status" value="1"/>
</dbReference>
<dbReference type="GO" id="GO:0051213">
    <property type="term" value="F:dioxygenase activity"/>
    <property type="evidence" value="ECO:0007669"/>
    <property type="project" value="UniProtKB-KW"/>
</dbReference>
<keyword evidence="3" id="KW-0256">Endoplasmic reticulum</keyword>
<dbReference type="GO" id="GO:0005506">
    <property type="term" value="F:iron ion binding"/>
    <property type="evidence" value="ECO:0007669"/>
    <property type="project" value="InterPro"/>
</dbReference>
<reference evidence="10" key="2">
    <citation type="submission" date="2021-04" db="EMBL/GenBank/DDBJ databases">
        <authorList>
            <person name="Karlyshev A.V."/>
        </authorList>
    </citation>
    <scope>NUCLEOTIDE SEQUENCE</scope>
    <source>
        <strain evidence="10">LMG 29479</strain>
    </source>
</reference>
<dbReference type="EMBL" id="JAGQFT020000002">
    <property type="protein sequence ID" value="MBS7456208.1"/>
    <property type="molecule type" value="Genomic_DNA"/>
</dbReference>
<accession>A0A8J8AYI5</accession>
<feature type="domain" description="Fe2OG dioxygenase" evidence="9">
    <location>
        <begin position="304"/>
        <end position="412"/>
    </location>
</feature>
<dbReference type="InterPro" id="IPR006597">
    <property type="entry name" value="Sel1-like"/>
</dbReference>
<dbReference type="InterPro" id="IPR006620">
    <property type="entry name" value="Pro_4_hyd_alph"/>
</dbReference>
<evidence type="ECO:0000256" key="5">
    <source>
        <dbReference type="ARBA" id="ARBA00022964"/>
    </source>
</evidence>
<dbReference type="EMBL" id="JAGQFT010000102">
    <property type="protein sequence ID" value="MBR0563135.1"/>
    <property type="molecule type" value="Genomic_DNA"/>
</dbReference>
<evidence type="ECO:0000313" key="11">
    <source>
        <dbReference type="EMBL" id="MBS7456208.1"/>
    </source>
</evidence>
<dbReference type="SMART" id="SM00671">
    <property type="entry name" value="SEL1"/>
    <property type="match status" value="2"/>
</dbReference>
<evidence type="ECO:0000256" key="7">
    <source>
        <dbReference type="ARBA" id="ARBA00023004"/>
    </source>
</evidence>
<keyword evidence="2" id="KW-0479">Metal-binding</keyword>
<dbReference type="SMART" id="SM00702">
    <property type="entry name" value="P4Hc"/>
    <property type="match status" value="1"/>
</dbReference>
<organism evidence="10">
    <name type="scientific">Coralloluteibacterium stylophorae</name>
    <dbReference type="NCBI Taxonomy" id="1776034"/>
    <lineage>
        <taxon>Bacteria</taxon>
        <taxon>Pseudomonadati</taxon>
        <taxon>Pseudomonadota</taxon>
        <taxon>Gammaproteobacteria</taxon>
        <taxon>Lysobacterales</taxon>
        <taxon>Lysobacteraceae</taxon>
        <taxon>Coralloluteibacterium</taxon>
    </lineage>
</organism>
<evidence type="ECO:0000256" key="1">
    <source>
        <dbReference type="ARBA" id="ARBA00001961"/>
    </source>
</evidence>
<dbReference type="GO" id="GO:0031418">
    <property type="term" value="F:L-ascorbic acid binding"/>
    <property type="evidence" value="ECO:0007669"/>
    <property type="project" value="UniProtKB-KW"/>
</dbReference>
<keyword evidence="6" id="KW-0560">Oxidoreductase</keyword>
<dbReference type="RefSeq" id="WP_211927055.1">
    <property type="nucleotide sequence ID" value="NZ_JAGQFT020000002.1"/>
</dbReference>
<dbReference type="GO" id="GO:0016705">
    <property type="term" value="F:oxidoreductase activity, acting on paired donors, with incorporation or reduction of molecular oxygen"/>
    <property type="evidence" value="ECO:0007669"/>
    <property type="project" value="InterPro"/>
</dbReference>
<dbReference type="InterPro" id="IPR011990">
    <property type="entry name" value="TPR-like_helical_dom_sf"/>
</dbReference>
<evidence type="ECO:0000313" key="10">
    <source>
        <dbReference type="EMBL" id="MBR0563135.1"/>
    </source>
</evidence>
<dbReference type="PANTHER" id="PTHR10869">
    <property type="entry name" value="PROLYL 4-HYDROXYLASE ALPHA SUBUNIT"/>
    <property type="match status" value="1"/>
</dbReference>
<reference evidence="11 12" key="1">
    <citation type="journal article" date="2021" name="Microbiol. Resour. Announc.">
        <title>Draft Genome Sequence of Coralloluteibacterium stylophorae LMG 29479T.</title>
        <authorList>
            <person name="Karlyshev A.V."/>
            <person name="Kudryashova E.B."/>
            <person name="Ariskina E.V."/>
            <person name="Conroy A.P."/>
            <person name="Abidueva E.Y."/>
        </authorList>
    </citation>
    <scope>NUCLEOTIDE SEQUENCE [LARGE SCALE GENOMIC DNA]</scope>
    <source>
        <strain evidence="11 12">LMG 29479</strain>
    </source>
</reference>
<dbReference type="Pfam" id="PF13640">
    <property type="entry name" value="2OG-FeII_Oxy_3"/>
    <property type="match status" value="1"/>
</dbReference>
<dbReference type="Gene3D" id="1.25.40.10">
    <property type="entry name" value="Tetratricopeptide repeat domain"/>
    <property type="match status" value="1"/>
</dbReference>
<dbReference type="InterPro" id="IPR045054">
    <property type="entry name" value="P4HA-like"/>
</dbReference>
<dbReference type="InterPro" id="IPR044862">
    <property type="entry name" value="Pro_4_hyd_alph_FE2OG_OXY"/>
</dbReference>
<protein>
    <submittedName>
        <fullName evidence="10">2OG-Fe(II) oxygenase</fullName>
    </submittedName>
</protein>
<evidence type="ECO:0000256" key="4">
    <source>
        <dbReference type="ARBA" id="ARBA00022896"/>
    </source>
</evidence>
<keyword evidence="8" id="KW-0325">Glycoprotein</keyword>
<dbReference type="AlphaFoldDB" id="A0A8J8AYI5"/>
<comment type="caution">
    <text evidence="10">The sequence shown here is derived from an EMBL/GenBank/DDBJ whole genome shotgun (WGS) entry which is preliminary data.</text>
</comment>
<sequence length="416" mass="43259">MHALPPPMSPEQAERAWRDGLARFARDEEPAQALALIAAAAGAGFAAAQRDLGRLLLHGVAGSAEPEAGRAWLARAAEAGDAAARFTLATLALGSLGDAPDTARAAELLTQAAGAGHPAALRGIAVMLGRSADATAQAHSTRCLEAAAGAGDPIGQALLVERLFRGHGCAPDRDRAQALARALATGSAAPLRPPPGRPPASTALIARHLESALAPPPVEARLHPSQPRVHVARGALSPEEAHLLMLLGAPHLHRSATVDPGTGARLEAPLRTSHDASFDPLIEDIGLVAVQQRMAAFAGLPLGNAEPLILLRYRPGEEYRPHRDYLPPSRVVPLQAGGAGQRAATVIAYLRAPAAGGATVFPDLDIRLPVAPGAMLLFDNLDAAGDPDPRTLHAGEPVLRGEKWVATLWIRQGRQR</sequence>
<evidence type="ECO:0000256" key="6">
    <source>
        <dbReference type="ARBA" id="ARBA00023002"/>
    </source>
</evidence>
<keyword evidence="4" id="KW-0847">Vitamin C</keyword>
<dbReference type="InterPro" id="IPR005123">
    <property type="entry name" value="Oxoglu/Fe-dep_dioxygenase_dom"/>
</dbReference>
<name>A0A8J8AYI5_9GAMM</name>
<comment type="cofactor">
    <cofactor evidence="1">
        <name>L-ascorbate</name>
        <dbReference type="ChEBI" id="CHEBI:38290"/>
    </cofactor>
</comment>
<evidence type="ECO:0000256" key="3">
    <source>
        <dbReference type="ARBA" id="ARBA00022824"/>
    </source>
</evidence>
<dbReference type="PROSITE" id="PS51471">
    <property type="entry name" value="FE2OG_OXY"/>
    <property type="match status" value="1"/>
</dbReference>
<keyword evidence="5" id="KW-0223">Dioxygenase</keyword>